<evidence type="ECO:0000256" key="1">
    <source>
        <dbReference type="ARBA" id="ARBA00022737"/>
    </source>
</evidence>
<dbReference type="Proteomes" id="UP000887574">
    <property type="component" value="Unplaced"/>
</dbReference>
<dbReference type="SUPFAM" id="SSF57424">
    <property type="entry name" value="LDL receptor-like module"/>
    <property type="match status" value="1"/>
</dbReference>
<dbReference type="InterPro" id="IPR035914">
    <property type="entry name" value="Sperma_CUB_dom_sf"/>
</dbReference>
<reference evidence="6" key="1">
    <citation type="submission" date="2022-11" db="UniProtKB">
        <authorList>
            <consortium name="WormBaseParasite"/>
        </authorList>
    </citation>
    <scope>IDENTIFICATION</scope>
</reference>
<sequence>MILRNIFCHANSFQNLPLNTVKHSRHIVFVSYNNNWISAKNTIANDQLEESDGRSDKVKHLLTDIDTRCLLSQQSGHEDVLFVWSDGTPVSRYIGHWARAPTTELAVVQRLLHFTSNATILLVIACRFQAALDKHNNVQWELEMPVLLPNGGCVPEKDHCNGIDNCGDWSDELNCPASHSDLACLKHEKGESGRIESPNFPSSYRPNANCRWVIEGPLTSRIQLTFDSLKPKKTKIWLEASKPCGKLVVSFSCGGILKAQSFMQTFASPEFPRQYPNGLECVWQVEAAPGNLISLNIEDFDLEENRDYLVIYDGARPSAPVLAKLTGAKVPPLIIRVRTKSTSTSSPTTMWLVKASPLAIRKAVTTLSEALTEWLSHLGTLEAHYLIHLSTEQSITLAVNSFDLASDDALQIFEGGENGHAFHEQGKVDLIFSSNAVRAGQGWNLTFSTNCPALRVPKLVSISTQSNAFGTKVTVSCDRGFEFITVEGVSLMFTVNWVVMDGEYAASLSTYLLLASPSNSKWTSYFSHKFSLEKHPKKYSALTKADGLPHPNVKVAETCSALPPFANGARALEFGDGIGYGSVYAFECASGYRREGLPPFCVSPMDIGHPHSPIAKKLTCNQLPTVANGKVVFAGDEEFLYFGDSARIECQPGFRSVACSNAAPLQAAIVKASSGFTSFFDHQELVFAAPKILEKLRVEKFGTGFPTQIRISYANETGIPLEVYYPTNREEANASVPSGQRSGA</sequence>
<keyword evidence="2" id="KW-1015">Disulfide bond</keyword>
<dbReference type="Gene3D" id="2.60.120.290">
    <property type="entry name" value="Spermadhesin, CUB domain"/>
    <property type="match status" value="2"/>
</dbReference>
<feature type="domain" description="CUB" evidence="4">
    <location>
        <begin position="253"/>
        <end position="343"/>
    </location>
</feature>
<dbReference type="WBParaSite" id="jg15">
    <property type="protein sequence ID" value="jg15"/>
    <property type="gene ID" value="jg15"/>
</dbReference>
<comment type="caution">
    <text evidence="3">Lacks conserved residue(s) required for the propagation of feature annotation.</text>
</comment>
<dbReference type="InterPro" id="IPR000859">
    <property type="entry name" value="CUB_dom"/>
</dbReference>
<feature type="domain" description="CUB" evidence="4">
    <location>
        <begin position="184"/>
        <end position="244"/>
    </location>
</feature>
<evidence type="ECO:0000313" key="6">
    <source>
        <dbReference type="WBParaSite" id="jg15"/>
    </source>
</evidence>
<dbReference type="CDD" id="cd00041">
    <property type="entry name" value="CUB"/>
    <property type="match status" value="1"/>
</dbReference>
<dbReference type="AlphaFoldDB" id="A0A915D3E8"/>
<accession>A0A915D3E8</accession>
<dbReference type="PANTHER" id="PTHR24251">
    <property type="entry name" value="OVOCHYMASE-RELATED"/>
    <property type="match status" value="1"/>
</dbReference>
<dbReference type="PROSITE" id="PS01180">
    <property type="entry name" value="CUB"/>
    <property type="match status" value="2"/>
</dbReference>
<keyword evidence="5" id="KW-1185">Reference proteome</keyword>
<evidence type="ECO:0000256" key="3">
    <source>
        <dbReference type="PROSITE-ProRule" id="PRU00059"/>
    </source>
</evidence>
<dbReference type="InterPro" id="IPR002172">
    <property type="entry name" value="LDrepeatLR_classA_rpt"/>
</dbReference>
<name>A0A915D3E8_9BILA</name>
<dbReference type="CDD" id="cd00112">
    <property type="entry name" value="LDLa"/>
    <property type="match status" value="1"/>
</dbReference>
<dbReference type="InterPro" id="IPR036055">
    <property type="entry name" value="LDL_receptor-like_sf"/>
</dbReference>
<evidence type="ECO:0000259" key="4">
    <source>
        <dbReference type="PROSITE" id="PS01180"/>
    </source>
</evidence>
<dbReference type="SMART" id="SM00042">
    <property type="entry name" value="CUB"/>
    <property type="match status" value="1"/>
</dbReference>
<evidence type="ECO:0000313" key="5">
    <source>
        <dbReference type="Proteomes" id="UP000887574"/>
    </source>
</evidence>
<dbReference type="Gene3D" id="4.10.400.10">
    <property type="entry name" value="Low-density Lipoprotein Receptor"/>
    <property type="match status" value="1"/>
</dbReference>
<organism evidence="5 6">
    <name type="scientific">Ditylenchus dipsaci</name>
    <dbReference type="NCBI Taxonomy" id="166011"/>
    <lineage>
        <taxon>Eukaryota</taxon>
        <taxon>Metazoa</taxon>
        <taxon>Ecdysozoa</taxon>
        <taxon>Nematoda</taxon>
        <taxon>Chromadorea</taxon>
        <taxon>Rhabditida</taxon>
        <taxon>Tylenchina</taxon>
        <taxon>Tylenchomorpha</taxon>
        <taxon>Sphaerularioidea</taxon>
        <taxon>Anguinidae</taxon>
        <taxon>Anguininae</taxon>
        <taxon>Ditylenchus</taxon>
    </lineage>
</organism>
<proteinExistence type="predicted"/>
<dbReference type="SUPFAM" id="SSF49854">
    <property type="entry name" value="Spermadhesin, CUB domain"/>
    <property type="match status" value="2"/>
</dbReference>
<keyword evidence="1" id="KW-0677">Repeat</keyword>
<protein>
    <submittedName>
        <fullName evidence="6">CUB domain-containing protein</fullName>
    </submittedName>
</protein>
<evidence type="ECO:0000256" key="2">
    <source>
        <dbReference type="ARBA" id="ARBA00023157"/>
    </source>
</evidence>
<dbReference type="Pfam" id="PF00431">
    <property type="entry name" value="CUB"/>
    <property type="match status" value="2"/>
</dbReference>
<dbReference type="SMART" id="SM00192">
    <property type="entry name" value="LDLa"/>
    <property type="match status" value="1"/>
</dbReference>